<evidence type="ECO:0000313" key="2">
    <source>
        <dbReference type="Proteomes" id="UP001226867"/>
    </source>
</evidence>
<proteinExistence type="predicted"/>
<sequence length="162" mass="16602">MFASSLLAMLAACGGGSDYHASNTPAPSGSPAASPNDSARQASFATDYGSGLAALNTYGGLTNAAFVDNFDDTFVDAGYAKAQVREALTQEAAALLLFSTELSSFPAVKLSAVTINGCDSKNVCTLSATLTNTDVDTTSVTFTTRLSFSGGKFRLLGDQKQA</sequence>
<reference evidence="1 2" key="1">
    <citation type="submission" date="2023-07" db="EMBL/GenBank/DDBJ databases">
        <title>Sorghum-associated microbial communities from plants grown in Nebraska, USA.</title>
        <authorList>
            <person name="Schachtman D."/>
        </authorList>
    </citation>
    <scope>NUCLEOTIDE SEQUENCE [LARGE SCALE GENOMIC DNA]</scope>
    <source>
        <strain evidence="1 2">DS1607</strain>
    </source>
</reference>
<name>A0ABT9S449_9BURK</name>
<keyword evidence="2" id="KW-1185">Reference proteome</keyword>
<gene>
    <name evidence="1" type="ORF">J2W36_001368</name>
</gene>
<dbReference type="Proteomes" id="UP001226867">
    <property type="component" value="Unassembled WGS sequence"/>
</dbReference>
<evidence type="ECO:0000313" key="1">
    <source>
        <dbReference type="EMBL" id="MDP9899123.1"/>
    </source>
</evidence>
<protein>
    <recommendedName>
        <fullName evidence="3">Nuclear transport factor 2 family protein</fullName>
    </recommendedName>
</protein>
<evidence type="ECO:0008006" key="3">
    <source>
        <dbReference type="Google" id="ProtNLM"/>
    </source>
</evidence>
<organism evidence="1 2">
    <name type="scientific">Variovorax ginsengisoli</name>
    <dbReference type="NCBI Taxonomy" id="363844"/>
    <lineage>
        <taxon>Bacteria</taxon>
        <taxon>Pseudomonadati</taxon>
        <taxon>Pseudomonadota</taxon>
        <taxon>Betaproteobacteria</taxon>
        <taxon>Burkholderiales</taxon>
        <taxon>Comamonadaceae</taxon>
        <taxon>Variovorax</taxon>
    </lineage>
</organism>
<comment type="caution">
    <text evidence="1">The sequence shown here is derived from an EMBL/GenBank/DDBJ whole genome shotgun (WGS) entry which is preliminary data.</text>
</comment>
<accession>A0ABT9S449</accession>
<dbReference type="EMBL" id="JAUSRO010000004">
    <property type="protein sequence ID" value="MDP9899123.1"/>
    <property type="molecule type" value="Genomic_DNA"/>
</dbReference>
<dbReference type="RefSeq" id="WP_307688945.1">
    <property type="nucleotide sequence ID" value="NZ_JAUSRO010000004.1"/>
</dbReference>